<evidence type="ECO:0000256" key="1">
    <source>
        <dbReference type="SAM" id="Phobius"/>
    </source>
</evidence>
<organism evidence="2 3">
    <name type="scientific">Evansella alkalicola</name>
    <dbReference type="NCBI Taxonomy" id="745819"/>
    <lineage>
        <taxon>Bacteria</taxon>
        <taxon>Bacillati</taxon>
        <taxon>Bacillota</taxon>
        <taxon>Bacilli</taxon>
        <taxon>Bacillales</taxon>
        <taxon>Bacillaceae</taxon>
        <taxon>Evansella</taxon>
    </lineage>
</organism>
<dbReference type="RefSeq" id="WP_088076998.1">
    <property type="nucleotide sequence ID" value="NZ_JAHQCR010000089.1"/>
</dbReference>
<name>A0ABS6K065_9BACI</name>
<feature type="transmembrane region" description="Helical" evidence="1">
    <location>
        <begin position="87"/>
        <end position="113"/>
    </location>
</feature>
<comment type="caution">
    <text evidence="2">The sequence shown here is derived from an EMBL/GenBank/DDBJ whole genome shotgun (WGS) entry which is preliminary data.</text>
</comment>
<dbReference type="EMBL" id="JAHQCR010000089">
    <property type="protein sequence ID" value="MBU9724236.1"/>
    <property type="molecule type" value="Genomic_DNA"/>
</dbReference>
<feature type="transmembrane region" description="Helical" evidence="1">
    <location>
        <begin position="33"/>
        <end position="50"/>
    </location>
</feature>
<keyword evidence="1" id="KW-1133">Transmembrane helix</keyword>
<proteinExistence type="predicted"/>
<evidence type="ECO:0000313" key="2">
    <source>
        <dbReference type="EMBL" id="MBU9724236.1"/>
    </source>
</evidence>
<protein>
    <submittedName>
        <fullName evidence="2">Uncharacterized protein</fullName>
    </submittedName>
</protein>
<feature type="transmembrane region" description="Helical" evidence="1">
    <location>
        <begin position="55"/>
        <end position="75"/>
    </location>
</feature>
<accession>A0ABS6K065</accession>
<reference evidence="2 3" key="1">
    <citation type="submission" date="2021-06" db="EMBL/GenBank/DDBJ databases">
        <title>Bacillus sp. RD4P76, an endophyte from a halophyte.</title>
        <authorList>
            <person name="Sun J.-Q."/>
        </authorList>
    </citation>
    <scope>NUCLEOTIDE SEQUENCE [LARGE SCALE GENOMIC DNA]</scope>
    <source>
        <strain evidence="2 3">JCM 17098</strain>
    </source>
</reference>
<feature type="transmembrane region" description="Helical" evidence="1">
    <location>
        <begin position="10"/>
        <end position="27"/>
    </location>
</feature>
<keyword evidence="1" id="KW-0812">Transmembrane</keyword>
<sequence length="118" mass="13362">MHKLEQKGKILTLIVIAVIALLEILSFFLQPSVGAFITTTILFVILWLMYEGHTWARIVVIVILLLNSFMTFMILMNNTVPTTIATWTIIIILLHVSLCGILMLSSAVSNFMYGQKHR</sequence>
<keyword evidence="1" id="KW-0472">Membrane</keyword>
<dbReference type="Proteomes" id="UP000790580">
    <property type="component" value="Unassembled WGS sequence"/>
</dbReference>
<evidence type="ECO:0000313" key="3">
    <source>
        <dbReference type="Proteomes" id="UP000790580"/>
    </source>
</evidence>
<gene>
    <name evidence="2" type="ORF">KS407_22695</name>
</gene>
<keyword evidence="3" id="KW-1185">Reference proteome</keyword>